<protein>
    <recommendedName>
        <fullName evidence="2">TadE-like domain-containing protein</fullName>
    </recommendedName>
</protein>
<feature type="transmembrane region" description="Helical" evidence="1">
    <location>
        <begin position="20"/>
        <end position="42"/>
    </location>
</feature>
<keyword evidence="4" id="KW-1185">Reference proteome</keyword>
<comment type="caution">
    <text evidence="3">The sequence shown here is derived from an EMBL/GenBank/DDBJ whole genome shotgun (WGS) entry which is preliminary data.</text>
</comment>
<dbReference type="Proteomes" id="UP001500618">
    <property type="component" value="Unassembled WGS sequence"/>
</dbReference>
<keyword evidence="1" id="KW-1133">Transmembrane helix</keyword>
<evidence type="ECO:0000313" key="3">
    <source>
        <dbReference type="EMBL" id="GAA1657034.1"/>
    </source>
</evidence>
<keyword evidence="1" id="KW-0472">Membrane</keyword>
<feature type="domain" description="TadE-like" evidence="2">
    <location>
        <begin position="16"/>
        <end position="55"/>
    </location>
</feature>
<gene>
    <name evidence="3" type="ORF">GCM10009765_03170</name>
</gene>
<name>A0ABN2FS81_9ACTN</name>
<dbReference type="Pfam" id="PF07811">
    <property type="entry name" value="TadE"/>
    <property type="match status" value="1"/>
</dbReference>
<accession>A0ABN2FS81</accession>
<evidence type="ECO:0000256" key="1">
    <source>
        <dbReference type="SAM" id="Phobius"/>
    </source>
</evidence>
<sequence>MPPPTWAGRGLSSEEGSIVVQWAIVVPLALLVAIGIVQVGLYQRGQQIADVTASHALVAARLLGGTPADGIAAGNAAATQIGGGSVRDVRVTITQNADTVNVTVQARVLALLPGPLAIVRAQAVGPRERYVAASPTLQIAH</sequence>
<evidence type="ECO:0000313" key="4">
    <source>
        <dbReference type="Proteomes" id="UP001500618"/>
    </source>
</evidence>
<reference evidence="3 4" key="1">
    <citation type="journal article" date="2019" name="Int. J. Syst. Evol. Microbiol.">
        <title>The Global Catalogue of Microorganisms (GCM) 10K type strain sequencing project: providing services to taxonomists for standard genome sequencing and annotation.</title>
        <authorList>
            <consortium name="The Broad Institute Genomics Platform"/>
            <consortium name="The Broad Institute Genome Sequencing Center for Infectious Disease"/>
            <person name="Wu L."/>
            <person name="Ma J."/>
        </authorList>
    </citation>
    <scope>NUCLEOTIDE SEQUENCE [LARGE SCALE GENOMIC DNA]</scope>
    <source>
        <strain evidence="3 4">JCM 14718</strain>
    </source>
</reference>
<keyword evidence="1" id="KW-0812">Transmembrane</keyword>
<evidence type="ECO:0000259" key="2">
    <source>
        <dbReference type="Pfam" id="PF07811"/>
    </source>
</evidence>
<organism evidence="3 4">
    <name type="scientific">Fodinicola feengrottensis</name>
    <dbReference type="NCBI Taxonomy" id="435914"/>
    <lineage>
        <taxon>Bacteria</taxon>
        <taxon>Bacillati</taxon>
        <taxon>Actinomycetota</taxon>
        <taxon>Actinomycetes</taxon>
        <taxon>Mycobacteriales</taxon>
        <taxon>Fodinicola</taxon>
    </lineage>
</organism>
<dbReference type="RefSeq" id="WP_163571947.1">
    <property type="nucleotide sequence ID" value="NZ_BAAANY010000001.1"/>
</dbReference>
<proteinExistence type="predicted"/>
<dbReference type="InterPro" id="IPR012495">
    <property type="entry name" value="TadE-like_dom"/>
</dbReference>
<dbReference type="EMBL" id="BAAANY010000001">
    <property type="protein sequence ID" value="GAA1657034.1"/>
    <property type="molecule type" value="Genomic_DNA"/>
</dbReference>